<evidence type="ECO:0000259" key="10">
    <source>
        <dbReference type="SMART" id="SM00387"/>
    </source>
</evidence>
<dbReference type="Gene3D" id="1.20.5.1930">
    <property type="match status" value="1"/>
</dbReference>
<comment type="caution">
    <text evidence="11">The sequence shown here is derived from an EMBL/GenBank/DDBJ whole genome shotgun (WGS) entry which is preliminary data.</text>
</comment>
<evidence type="ECO:0000256" key="4">
    <source>
        <dbReference type="ARBA" id="ARBA00022679"/>
    </source>
</evidence>
<reference evidence="12" key="1">
    <citation type="journal article" date="2019" name="Int. J. Syst. Evol. Microbiol.">
        <title>The Global Catalogue of Microorganisms (GCM) 10K type strain sequencing project: providing services to taxonomists for standard genome sequencing and annotation.</title>
        <authorList>
            <consortium name="The Broad Institute Genomics Platform"/>
            <consortium name="The Broad Institute Genome Sequencing Center for Infectious Disease"/>
            <person name="Wu L."/>
            <person name="Ma J."/>
        </authorList>
    </citation>
    <scope>NUCLEOTIDE SEQUENCE [LARGE SCALE GENOMIC DNA]</scope>
    <source>
        <strain evidence="12">CGMCC 1.12791</strain>
    </source>
</reference>
<dbReference type="InterPro" id="IPR050482">
    <property type="entry name" value="Sensor_HK_TwoCompSys"/>
</dbReference>
<feature type="transmembrane region" description="Helical" evidence="9">
    <location>
        <begin position="9"/>
        <end position="32"/>
    </location>
</feature>
<evidence type="ECO:0000256" key="1">
    <source>
        <dbReference type="ARBA" id="ARBA00000085"/>
    </source>
</evidence>
<dbReference type="InterPro" id="IPR003594">
    <property type="entry name" value="HATPase_dom"/>
</dbReference>
<keyword evidence="9" id="KW-0472">Membrane</keyword>
<keyword evidence="6 11" id="KW-0418">Kinase</keyword>
<dbReference type="RefSeq" id="WP_191278715.1">
    <property type="nucleotide sequence ID" value="NZ_BNAD01000003.1"/>
</dbReference>
<sequence length="323" mass="34587">MRLPSHVPLFWTIFLLNGVVLVVAVLLLLFSPARVSADAVRSEILVVGAGLTVMLLTNAVLIRWALAPLHRLIARLEGIEHLEPIELPEEGSGPAPGIARSVNRLLARLAEERRTGDARALAAQEAERHRIAQELHDEVGQSLTVVLLGLKQLESRAPAALVPDLAAVRESARTGLDDVRRVARRLRPGVLEDLGITSALAALATDFADHSGASVRRSFAPGLPALRPEAEVVLYRVAQEALTNAARHAEASEVELSLQKVGQHVVLEVRDDGRGFAGLEEGSGLMGMRERAALVGAELAVTSQPRHGTTVRLRVPVTTGEVA</sequence>
<dbReference type="Pfam" id="PF07730">
    <property type="entry name" value="HisKA_3"/>
    <property type="match status" value="1"/>
</dbReference>
<dbReference type="EMBL" id="BNAD01000003">
    <property type="protein sequence ID" value="GHE16812.1"/>
    <property type="molecule type" value="Genomic_DNA"/>
</dbReference>
<name>A0ABQ3HGR2_9ACTN</name>
<organism evidence="11 12">
    <name type="scientific">Nocardioides flavus</name>
    <name type="common">ex Wang et al. 2016</name>
    <dbReference type="NCBI Taxonomy" id="2058780"/>
    <lineage>
        <taxon>Bacteria</taxon>
        <taxon>Bacillati</taxon>
        <taxon>Actinomycetota</taxon>
        <taxon>Actinomycetes</taxon>
        <taxon>Propionibacteriales</taxon>
        <taxon>Nocardioidaceae</taxon>
        <taxon>Nocardioides</taxon>
    </lineage>
</organism>
<evidence type="ECO:0000313" key="12">
    <source>
        <dbReference type="Proteomes" id="UP000597341"/>
    </source>
</evidence>
<dbReference type="Proteomes" id="UP000597341">
    <property type="component" value="Unassembled WGS sequence"/>
</dbReference>
<keyword evidence="7" id="KW-0067">ATP-binding</keyword>
<keyword evidence="9" id="KW-1133">Transmembrane helix</keyword>
<protein>
    <recommendedName>
        <fullName evidence="2">histidine kinase</fullName>
        <ecNumber evidence="2">2.7.13.3</ecNumber>
    </recommendedName>
</protein>
<dbReference type="PANTHER" id="PTHR24421:SF10">
    <property type="entry name" value="NITRATE_NITRITE SENSOR PROTEIN NARQ"/>
    <property type="match status" value="1"/>
</dbReference>
<evidence type="ECO:0000313" key="11">
    <source>
        <dbReference type="EMBL" id="GHE16812.1"/>
    </source>
</evidence>
<feature type="transmembrane region" description="Helical" evidence="9">
    <location>
        <begin position="44"/>
        <end position="66"/>
    </location>
</feature>
<keyword evidence="3" id="KW-0597">Phosphoprotein</keyword>
<dbReference type="GO" id="GO:0016301">
    <property type="term" value="F:kinase activity"/>
    <property type="evidence" value="ECO:0007669"/>
    <property type="project" value="UniProtKB-KW"/>
</dbReference>
<dbReference type="EC" id="2.7.13.3" evidence="2"/>
<accession>A0ABQ3HGR2</accession>
<keyword evidence="4" id="KW-0808">Transferase</keyword>
<dbReference type="CDD" id="cd16917">
    <property type="entry name" value="HATPase_UhpB-NarQ-NarX-like"/>
    <property type="match status" value="1"/>
</dbReference>
<evidence type="ECO:0000256" key="5">
    <source>
        <dbReference type="ARBA" id="ARBA00022741"/>
    </source>
</evidence>
<evidence type="ECO:0000256" key="2">
    <source>
        <dbReference type="ARBA" id="ARBA00012438"/>
    </source>
</evidence>
<evidence type="ECO:0000256" key="7">
    <source>
        <dbReference type="ARBA" id="ARBA00022840"/>
    </source>
</evidence>
<keyword evidence="5" id="KW-0547">Nucleotide-binding</keyword>
<keyword evidence="12" id="KW-1185">Reference proteome</keyword>
<evidence type="ECO:0000256" key="8">
    <source>
        <dbReference type="ARBA" id="ARBA00023012"/>
    </source>
</evidence>
<feature type="domain" description="Histidine kinase/HSP90-like ATPase" evidence="10">
    <location>
        <begin position="229"/>
        <end position="319"/>
    </location>
</feature>
<dbReference type="InterPro" id="IPR011712">
    <property type="entry name" value="Sig_transdc_His_kin_sub3_dim/P"/>
</dbReference>
<dbReference type="SUPFAM" id="SSF55874">
    <property type="entry name" value="ATPase domain of HSP90 chaperone/DNA topoisomerase II/histidine kinase"/>
    <property type="match status" value="1"/>
</dbReference>
<dbReference type="Gene3D" id="3.30.565.10">
    <property type="entry name" value="Histidine kinase-like ATPase, C-terminal domain"/>
    <property type="match status" value="1"/>
</dbReference>
<dbReference type="Pfam" id="PF02518">
    <property type="entry name" value="HATPase_c"/>
    <property type="match status" value="1"/>
</dbReference>
<gene>
    <name evidence="11" type="ORF">GCM10011376_14220</name>
</gene>
<dbReference type="SMART" id="SM00387">
    <property type="entry name" value="HATPase_c"/>
    <property type="match status" value="1"/>
</dbReference>
<comment type="catalytic activity">
    <reaction evidence="1">
        <text>ATP + protein L-histidine = ADP + protein N-phospho-L-histidine.</text>
        <dbReference type="EC" id="2.7.13.3"/>
    </reaction>
</comment>
<keyword evidence="8" id="KW-0902">Two-component regulatory system</keyword>
<evidence type="ECO:0000256" key="3">
    <source>
        <dbReference type="ARBA" id="ARBA00022553"/>
    </source>
</evidence>
<dbReference type="InterPro" id="IPR036890">
    <property type="entry name" value="HATPase_C_sf"/>
</dbReference>
<proteinExistence type="predicted"/>
<evidence type="ECO:0000256" key="9">
    <source>
        <dbReference type="SAM" id="Phobius"/>
    </source>
</evidence>
<keyword evidence="9" id="KW-0812">Transmembrane</keyword>
<dbReference type="PANTHER" id="PTHR24421">
    <property type="entry name" value="NITRATE/NITRITE SENSOR PROTEIN NARX-RELATED"/>
    <property type="match status" value="1"/>
</dbReference>
<evidence type="ECO:0000256" key="6">
    <source>
        <dbReference type="ARBA" id="ARBA00022777"/>
    </source>
</evidence>